<name>A0A1M5QHE9_9GAMM</name>
<dbReference type="PANTHER" id="PTHR43208:SF1">
    <property type="entry name" value="ABC TRANSPORTER SUBSTRATE-BINDING PROTEIN"/>
    <property type="match status" value="1"/>
</dbReference>
<dbReference type="AlphaFoldDB" id="A0A1M5QHE9"/>
<evidence type="ECO:0000256" key="1">
    <source>
        <dbReference type="ARBA" id="ARBA00022729"/>
    </source>
</evidence>
<dbReference type="Pfam" id="PF02608">
    <property type="entry name" value="Bmp"/>
    <property type="match status" value="1"/>
</dbReference>
<protein>
    <submittedName>
        <fullName evidence="3">Nucleoside-binding protein</fullName>
    </submittedName>
</protein>
<dbReference type="InterPro" id="IPR052910">
    <property type="entry name" value="ABC-Purine-Binding"/>
</dbReference>
<accession>A0A1M5QHE9</accession>
<organism evidence="3 4">
    <name type="scientific">Hydrocarboniphaga daqingensis</name>
    <dbReference type="NCBI Taxonomy" id="490188"/>
    <lineage>
        <taxon>Bacteria</taxon>
        <taxon>Pseudomonadati</taxon>
        <taxon>Pseudomonadota</taxon>
        <taxon>Gammaproteobacteria</taxon>
        <taxon>Nevskiales</taxon>
        <taxon>Nevskiaceae</taxon>
        <taxon>Hydrocarboniphaga</taxon>
    </lineage>
</organism>
<evidence type="ECO:0000313" key="4">
    <source>
        <dbReference type="Proteomes" id="UP000199758"/>
    </source>
</evidence>
<reference evidence="3 4" key="1">
    <citation type="submission" date="2016-11" db="EMBL/GenBank/DDBJ databases">
        <authorList>
            <person name="Jaros S."/>
            <person name="Januszkiewicz K."/>
            <person name="Wedrychowicz H."/>
        </authorList>
    </citation>
    <scope>NUCLEOTIDE SEQUENCE [LARGE SCALE GENOMIC DNA]</scope>
    <source>
        <strain evidence="3 4">CGMCC 1.7049</strain>
    </source>
</reference>
<dbReference type="InterPro" id="IPR028082">
    <property type="entry name" value="Peripla_BP_I"/>
</dbReference>
<dbReference type="CDD" id="cd19963">
    <property type="entry name" value="PBP1_BMP-like"/>
    <property type="match status" value="1"/>
</dbReference>
<dbReference type="PANTHER" id="PTHR43208">
    <property type="entry name" value="ABC TRANSPORTER SUBSTRATE-BINDING PROTEIN"/>
    <property type="match status" value="1"/>
</dbReference>
<evidence type="ECO:0000313" key="3">
    <source>
        <dbReference type="EMBL" id="SHH13358.1"/>
    </source>
</evidence>
<dbReference type="RefSeq" id="WP_084083411.1">
    <property type="nucleotide sequence ID" value="NZ_FQWZ01000006.1"/>
</dbReference>
<dbReference type="Proteomes" id="UP000199758">
    <property type="component" value="Unassembled WGS sequence"/>
</dbReference>
<dbReference type="STRING" id="490188.SAMN04488068_2616"/>
<dbReference type="InterPro" id="IPR003760">
    <property type="entry name" value="PnrA-like"/>
</dbReference>
<dbReference type="GO" id="GO:0005886">
    <property type="term" value="C:plasma membrane"/>
    <property type="evidence" value="ECO:0007669"/>
    <property type="project" value="InterPro"/>
</dbReference>
<dbReference type="EMBL" id="FQWZ01000006">
    <property type="protein sequence ID" value="SHH13358.1"/>
    <property type="molecule type" value="Genomic_DNA"/>
</dbReference>
<feature type="domain" description="ABC transporter substrate-binding protein PnrA-like" evidence="2">
    <location>
        <begin position="41"/>
        <end position="318"/>
    </location>
</feature>
<keyword evidence="4" id="KW-1185">Reference proteome</keyword>
<gene>
    <name evidence="3" type="ORF">SAMN04488068_2616</name>
</gene>
<evidence type="ECO:0000259" key="2">
    <source>
        <dbReference type="Pfam" id="PF02608"/>
    </source>
</evidence>
<keyword evidence="1" id="KW-0732">Signal</keyword>
<dbReference type="OrthoDB" id="9769871at2"/>
<proteinExistence type="predicted"/>
<dbReference type="Gene3D" id="3.40.50.2300">
    <property type="match status" value="2"/>
</dbReference>
<dbReference type="SUPFAM" id="SSF53822">
    <property type="entry name" value="Periplasmic binding protein-like I"/>
    <property type="match status" value="1"/>
</dbReference>
<sequence length="370" mass="39373">MKPLASVEPKPSHGISRWRVGLLALGLSLGLASASAAAPLKVAFVYVGPVGDAGWSYAHDQGRLALEKELGAQVKTTYVESVPEGADAERVIRQLAVDGNQLIFTTSFGYMEATVKVARMFPKVVFEHATGFKKTKNLGVYETRFYEGAYLLGVLAGGTTKSNTLGFVGSFPIPEVIRNIDAFTLGAQSVNPKIKTKVIWVNTWYDPGKERQAAETLIAQGADVMCQNTDSPATLQVAQEKGVYACGWDSDMSRFAPKAQISANINNWGPYYVKVARDVIAGTWKPSDTKLGIADGGVKLAPVLPSVPAAAVKAFEDKKAAIAAGTFAPFQGPIKDQSGTVRVPAGSVMSVPDMMAINWYVAGVEGSIPK</sequence>